<reference evidence="1 2" key="1">
    <citation type="journal article" date="2011" name="J. Virol.">
        <title>Genomic and proteomic characterization of the broad host range Salmonella phage PVP-SE1 - The creation of a new phage genus.</title>
        <authorList>
            <person name="Santos S.B."/>
            <person name="Kropinski A.M."/>
            <person name="Ceyssens P.J."/>
            <person name="Ackermann H.W."/>
            <person name="Villegas A."/>
            <person name="Lavigne R."/>
            <person name="Krylov V.N."/>
            <person name="Carvalho C.M."/>
            <person name="Ferreira E.C."/>
            <person name="Azeredo J."/>
        </authorList>
    </citation>
    <scope>NUCLEOTIDE SEQUENCE [LARGE SCALE GENOMIC DNA]</scope>
    <source>
        <strain evidence="1">PVP-SE1</strain>
    </source>
</reference>
<protein>
    <submittedName>
        <fullName evidence="1">Uncharacterized protein 101</fullName>
    </submittedName>
</protein>
<keyword evidence="2" id="KW-1185">Reference proteome</keyword>
<gene>
    <name evidence="1" type="primary">101</name>
</gene>
<proteinExistence type="predicted"/>
<name>G3BLW6_9CAUD</name>
<accession>G3BLW6</accession>
<dbReference type="EMBL" id="GU070616">
    <property type="protein sequence ID" value="ADP02496.1"/>
    <property type="molecule type" value="Genomic_DNA"/>
</dbReference>
<dbReference type="KEGG" id="vg:11258081"/>
<dbReference type="OrthoDB" id="20612at10239"/>
<evidence type="ECO:0000313" key="2">
    <source>
        <dbReference type="Proteomes" id="UP000008530"/>
    </source>
</evidence>
<sequence length="95" mass="11020">MLKLSHISGEKSVCREAFMALKNIMAVAEKRFNTKLYLDSRVDIGKSWLESCVYIHGDRNVVNLVCLKLITWQHNNLPRGNQYLLYAYPAEDMDK</sequence>
<organism evidence="1 2">
    <name type="scientific">Salmonella phage PVPSE1</name>
    <dbReference type="NCBI Taxonomy" id="889338"/>
    <lineage>
        <taxon>Viruses</taxon>
        <taxon>Duplodnaviria</taxon>
        <taxon>Heunggongvirae</taxon>
        <taxon>Uroviricota</taxon>
        <taxon>Caudoviricetes</taxon>
        <taxon>Vequintavirinae</taxon>
        <taxon>Seunavirus</taxon>
        <taxon>Seunavirus PVPSE1</taxon>
    </lineage>
</organism>
<dbReference type="RefSeq" id="YP_004893907.1">
    <property type="nucleotide sequence ID" value="NC_016071.1"/>
</dbReference>
<evidence type="ECO:0000313" key="1">
    <source>
        <dbReference type="EMBL" id="ADP02496.1"/>
    </source>
</evidence>
<dbReference type="Proteomes" id="UP000008530">
    <property type="component" value="Segment"/>
</dbReference>
<dbReference type="GeneID" id="11258081"/>